<proteinExistence type="predicted"/>
<protein>
    <submittedName>
        <fullName evidence="1">Uncharacterized protein</fullName>
    </submittedName>
</protein>
<gene>
    <name evidence="1" type="primary">SMIM8</name>
</gene>
<dbReference type="Proteomes" id="UP000694402">
    <property type="component" value="Unassembled WGS sequence"/>
</dbReference>
<dbReference type="Ensembl" id="ENSOTST00005185510.1">
    <property type="protein sequence ID" value="ENSOTSP00005157294.1"/>
    <property type="gene ID" value="ENSOTSG00005069129.1"/>
</dbReference>
<sequence length="90" mass="10413">MWRWTLGKWGGGSGLPSWVTELSPTTTARPECLTAKGSHCLAETHYSSLIYDRRMVGKKRSGRTNPKDYITQFIQFQRSRISMESLLFWK</sequence>
<accession>A0AAZ3SW96</accession>
<name>A0AAZ3SW96_ONCTS</name>
<evidence type="ECO:0000313" key="2">
    <source>
        <dbReference type="Proteomes" id="UP000694402"/>
    </source>
</evidence>
<reference evidence="1" key="3">
    <citation type="submission" date="2025-09" db="UniProtKB">
        <authorList>
            <consortium name="Ensembl"/>
        </authorList>
    </citation>
    <scope>IDENTIFICATION</scope>
</reference>
<reference evidence="1" key="2">
    <citation type="submission" date="2025-08" db="UniProtKB">
        <authorList>
            <consortium name="Ensembl"/>
        </authorList>
    </citation>
    <scope>IDENTIFICATION</scope>
</reference>
<reference evidence="2" key="1">
    <citation type="journal article" date="2018" name="PLoS ONE">
        <title>Chinook salmon (Oncorhynchus tshawytscha) genome and transcriptome.</title>
        <authorList>
            <person name="Christensen K.A."/>
            <person name="Leong J.S."/>
            <person name="Sakhrani D."/>
            <person name="Biagi C.A."/>
            <person name="Minkley D.R."/>
            <person name="Withler R.E."/>
            <person name="Rondeau E.B."/>
            <person name="Koop B.F."/>
            <person name="Devlin R.H."/>
        </authorList>
    </citation>
    <scope>NUCLEOTIDE SEQUENCE [LARGE SCALE GENOMIC DNA]</scope>
</reference>
<keyword evidence="2" id="KW-1185">Reference proteome</keyword>
<dbReference type="AlphaFoldDB" id="A0AAZ3SW96"/>
<organism evidence="1 2">
    <name type="scientific">Oncorhynchus tshawytscha</name>
    <name type="common">Chinook salmon</name>
    <name type="synonym">Salmo tshawytscha</name>
    <dbReference type="NCBI Taxonomy" id="74940"/>
    <lineage>
        <taxon>Eukaryota</taxon>
        <taxon>Metazoa</taxon>
        <taxon>Chordata</taxon>
        <taxon>Craniata</taxon>
        <taxon>Vertebrata</taxon>
        <taxon>Euteleostomi</taxon>
        <taxon>Actinopterygii</taxon>
        <taxon>Neopterygii</taxon>
        <taxon>Teleostei</taxon>
        <taxon>Protacanthopterygii</taxon>
        <taxon>Salmoniformes</taxon>
        <taxon>Salmonidae</taxon>
        <taxon>Salmoninae</taxon>
        <taxon>Oncorhynchus</taxon>
    </lineage>
</organism>
<evidence type="ECO:0000313" key="1">
    <source>
        <dbReference type="Ensembl" id="ENSOTSP00005157294.1"/>
    </source>
</evidence>